<evidence type="ECO:0000313" key="2">
    <source>
        <dbReference type="Proteomes" id="UP001209570"/>
    </source>
</evidence>
<sequence>MAAPLPHSSASDRSADEKDTGSSVLAVASRLDYSCLRDADGQLVSLFQDPRVAIDVAVDQTLAIAFVRSLYIAPAIVAQPSQAPVVLQRVSEGREYLEEENSNEIASDDADTVITDLKWINREFFATSDSTGVLRLYSRDGVVRFAQDSTIAIIHIQELLMRIRAAVYGPAQASKFRKYALRDQTNMSIPSDVSLQ</sequence>
<evidence type="ECO:0000313" key="1">
    <source>
        <dbReference type="EMBL" id="KAJ0409055.1"/>
    </source>
</evidence>
<keyword evidence="2" id="KW-1185">Reference proteome</keyword>
<comment type="caution">
    <text evidence="1">The sequence shown here is derived from an EMBL/GenBank/DDBJ whole genome shotgun (WGS) entry which is preliminary data.</text>
</comment>
<dbReference type="EMBL" id="JAKCXM010000006">
    <property type="protein sequence ID" value="KAJ0409055.1"/>
    <property type="molecule type" value="Genomic_DNA"/>
</dbReference>
<proteinExistence type="predicted"/>
<reference evidence="1" key="1">
    <citation type="submission" date="2021-12" db="EMBL/GenBank/DDBJ databases">
        <title>Prjna785345.</title>
        <authorList>
            <person name="Rujirawat T."/>
            <person name="Krajaejun T."/>
        </authorList>
    </citation>
    <scope>NUCLEOTIDE SEQUENCE</scope>
    <source>
        <strain evidence="1">Pi057C3</strain>
    </source>
</reference>
<protein>
    <submittedName>
        <fullName evidence="1">Uncharacterized protein</fullName>
    </submittedName>
</protein>
<gene>
    <name evidence="1" type="ORF">P43SY_002189</name>
</gene>
<accession>A0AAD5LTH5</accession>
<organism evidence="1 2">
    <name type="scientific">Pythium insidiosum</name>
    <name type="common">Pythiosis disease agent</name>
    <dbReference type="NCBI Taxonomy" id="114742"/>
    <lineage>
        <taxon>Eukaryota</taxon>
        <taxon>Sar</taxon>
        <taxon>Stramenopiles</taxon>
        <taxon>Oomycota</taxon>
        <taxon>Peronosporomycetes</taxon>
        <taxon>Pythiales</taxon>
        <taxon>Pythiaceae</taxon>
        <taxon>Pythium</taxon>
    </lineage>
</organism>
<dbReference type="AlphaFoldDB" id="A0AAD5LTH5"/>
<dbReference type="Proteomes" id="UP001209570">
    <property type="component" value="Unassembled WGS sequence"/>
</dbReference>
<name>A0AAD5LTH5_PYTIN</name>